<dbReference type="AlphaFoldDB" id="A0A152A9D6"/>
<dbReference type="InParanoid" id="A0A152A9D6"/>
<dbReference type="FunFam" id="3.10.50.40:FF:000006">
    <property type="entry name" value="Peptidyl-prolyl cis-trans isomerase"/>
    <property type="match status" value="1"/>
</dbReference>
<organism evidence="8 9">
    <name type="scientific">Tieghemostelium lacteum</name>
    <name type="common">Slime mold</name>
    <name type="synonym">Dictyostelium lacteum</name>
    <dbReference type="NCBI Taxonomy" id="361077"/>
    <lineage>
        <taxon>Eukaryota</taxon>
        <taxon>Amoebozoa</taxon>
        <taxon>Evosea</taxon>
        <taxon>Eumycetozoa</taxon>
        <taxon>Dictyostelia</taxon>
        <taxon>Dictyosteliales</taxon>
        <taxon>Raperosteliaceae</taxon>
        <taxon>Tieghemostelium</taxon>
    </lineage>
</organism>
<dbReference type="SUPFAM" id="SSF54534">
    <property type="entry name" value="FKBP-like"/>
    <property type="match status" value="1"/>
</dbReference>
<evidence type="ECO:0000256" key="4">
    <source>
        <dbReference type="ARBA" id="ARBA00023235"/>
    </source>
</evidence>
<dbReference type="Pfam" id="PF00254">
    <property type="entry name" value="FKBP_C"/>
    <property type="match status" value="1"/>
</dbReference>
<keyword evidence="4 5" id="KW-0413">Isomerase</keyword>
<keyword evidence="6" id="KW-0732">Signal</keyword>
<feature type="signal peptide" evidence="6">
    <location>
        <begin position="1"/>
        <end position="20"/>
    </location>
</feature>
<dbReference type="Proteomes" id="UP000076078">
    <property type="component" value="Unassembled WGS sequence"/>
</dbReference>
<dbReference type="InterPro" id="IPR046357">
    <property type="entry name" value="PPIase_dom_sf"/>
</dbReference>
<dbReference type="Gene3D" id="3.10.50.40">
    <property type="match status" value="1"/>
</dbReference>
<name>A0A152A9D6_TIELA</name>
<dbReference type="STRING" id="361077.A0A152A9D6"/>
<dbReference type="FunCoup" id="A0A152A9D6">
    <property type="interactions" value="282"/>
</dbReference>
<dbReference type="EC" id="5.2.1.8" evidence="2 5"/>
<feature type="chain" id="PRO_5007593686" description="peptidylprolyl isomerase" evidence="6">
    <location>
        <begin position="21"/>
        <end position="135"/>
    </location>
</feature>
<dbReference type="PANTHER" id="PTHR45779">
    <property type="entry name" value="PEPTIDYLPROLYL ISOMERASE"/>
    <property type="match status" value="1"/>
</dbReference>
<dbReference type="OMA" id="VHMHYTG"/>
<keyword evidence="9" id="KW-1185">Reference proteome</keyword>
<evidence type="ECO:0000256" key="6">
    <source>
        <dbReference type="SAM" id="SignalP"/>
    </source>
</evidence>
<sequence length="135" mass="14992">MKLLVIALILSIILADICLASKQVDQLRIGVKHRPEKCERKSKPFDNLRMHYTGTLQNGDKFDSSVDRNQPFDFQIGKGMVIKGWDQGLLGMCVGEKRKLTIPPHLGYGASGSGKIPGNSVLIFEVELIDILNKD</sequence>
<protein>
    <recommendedName>
        <fullName evidence="2 5">peptidylprolyl isomerase</fullName>
        <ecNumber evidence="2 5">5.2.1.8</ecNumber>
    </recommendedName>
</protein>
<evidence type="ECO:0000313" key="8">
    <source>
        <dbReference type="EMBL" id="KYR02741.1"/>
    </source>
</evidence>
<dbReference type="GO" id="GO:0003755">
    <property type="term" value="F:peptidyl-prolyl cis-trans isomerase activity"/>
    <property type="evidence" value="ECO:0007669"/>
    <property type="project" value="UniProtKB-KW"/>
</dbReference>
<evidence type="ECO:0000256" key="1">
    <source>
        <dbReference type="ARBA" id="ARBA00000971"/>
    </source>
</evidence>
<dbReference type="InterPro" id="IPR044609">
    <property type="entry name" value="FKBP2/11"/>
</dbReference>
<dbReference type="GO" id="GO:0005783">
    <property type="term" value="C:endoplasmic reticulum"/>
    <property type="evidence" value="ECO:0007669"/>
    <property type="project" value="TreeGrafter"/>
</dbReference>
<comment type="catalytic activity">
    <reaction evidence="1 5">
        <text>[protein]-peptidylproline (omega=180) = [protein]-peptidylproline (omega=0)</text>
        <dbReference type="Rhea" id="RHEA:16237"/>
        <dbReference type="Rhea" id="RHEA-COMP:10747"/>
        <dbReference type="Rhea" id="RHEA-COMP:10748"/>
        <dbReference type="ChEBI" id="CHEBI:83833"/>
        <dbReference type="ChEBI" id="CHEBI:83834"/>
        <dbReference type="EC" id="5.2.1.8"/>
    </reaction>
</comment>
<gene>
    <name evidence="8" type="ORF">DLAC_00206</name>
</gene>
<reference evidence="8 9" key="1">
    <citation type="submission" date="2015-12" db="EMBL/GenBank/DDBJ databases">
        <title>Dictyostelia acquired genes for synthesis and detection of signals that induce cell-type specialization by lateral gene transfer from prokaryotes.</title>
        <authorList>
            <person name="Gloeckner G."/>
            <person name="Schaap P."/>
        </authorList>
    </citation>
    <scope>NUCLEOTIDE SEQUENCE [LARGE SCALE GENOMIC DNA]</scope>
    <source>
        <strain evidence="8 9">TK</strain>
    </source>
</reference>
<evidence type="ECO:0000259" key="7">
    <source>
        <dbReference type="PROSITE" id="PS50059"/>
    </source>
</evidence>
<dbReference type="PANTHER" id="PTHR45779:SF7">
    <property type="entry name" value="PEPTIDYLPROLYL ISOMERASE"/>
    <property type="match status" value="1"/>
</dbReference>
<dbReference type="PROSITE" id="PS50059">
    <property type="entry name" value="FKBP_PPIASE"/>
    <property type="match status" value="1"/>
</dbReference>
<dbReference type="InterPro" id="IPR001179">
    <property type="entry name" value="PPIase_FKBP_dom"/>
</dbReference>
<evidence type="ECO:0000256" key="5">
    <source>
        <dbReference type="PROSITE-ProRule" id="PRU00277"/>
    </source>
</evidence>
<proteinExistence type="predicted"/>
<comment type="caution">
    <text evidence="8">The sequence shown here is derived from an EMBL/GenBank/DDBJ whole genome shotgun (WGS) entry which is preliminary data.</text>
</comment>
<evidence type="ECO:0000313" key="9">
    <source>
        <dbReference type="Proteomes" id="UP000076078"/>
    </source>
</evidence>
<dbReference type="OrthoDB" id="1902587at2759"/>
<dbReference type="EMBL" id="LODT01000001">
    <property type="protein sequence ID" value="KYR02741.1"/>
    <property type="molecule type" value="Genomic_DNA"/>
</dbReference>
<accession>A0A152A9D6</accession>
<keyword evidence="3 5" id="KW-0697">Rotamase</keyword>
<feature type="domain" description="PPIase FKBP-type" evidence="7">
    <location>
        <begin position="45"/>
        <end position="132"/>
    </location>
</feature>
<evidence type="ECO:0000256" key="2">
    <source>
        <dbReference type="ARBA" id="ARBA00013194"/>
    </source>
</evidence>
<evidence type="ECO:0000256" key="3">
    <source>
        <dbReference type="ARBA" id="ARBA00023110"/>
    </source>
</evidence>